<reference evidence="7" key="1">
    <citation type="submission" date="2018-05" db="EMBL/GenBank/DDBJ databases">
        <authorList>
            <person name="Lanie J.A."/>
            <person name="Ng W.-L."/>
            <person name="Kazmierczak K.M."/>
            <person name="Andrzejewski T.M."/>
            <person name="Davidsen T.M."/>
            <person name="Wayne K.J."/>
            <person name="Tettelin H."/>
            <person name="Glass J.I."/>
            <person name="Rusch D."/>
            <person name="Podicherti R."/>
            <person name="Tsui H.-C.T."/>
            <person name="Winkler M.E."/>
        </authorList>
    </citation>
    <scope>NUCLEOTIDE SEQUENCE</scope>
</reference>
<evidence type="ECO:0000256" key="2">
    <source>
        <dbReference type="ARBA" id="ARBA00022475"/>
    </source>
</evidence>
<feature type="transmembrane region" description="Helical" evidence="6">
    <location>
        <begin position="67"/>
        <end position="87"/>
    </location>
</feature>
<evidence type="ECO:0000256" key="6">
    <source>
        <dbReference type="SAM" id="Phobius"/>
    </source>
</evidence>
<feature type="transmembrane region" description="Helical" evidence="6">
    <location>
        <begin position="265"/>
        <end position="288"/>
    </location>
</feature>
<evidence type="ECO:0000256" key="3">
    <source>
        <dbReference type="ARBA" id="ARBA00022692"/>
    </source>
</evidence>
<keyword evidence="4 6" id="KW-1133">Transmembrane helix</keyword>
<comment type="subcellular location">
    <subcellularLocation>
        <location evidence="1">Cell membrane</location>
        <topology evidence="1">Multi-pass membrane protein</topology>
    </subcellularLocation>
</comment>
<dbReference type="EMBL" id="UINC01014946">
    <property type="protein sequence ID" value="SVA63340.1"/>
    <property type="molecule type" value="Genomic_DNA"/>
</dbReference>
<feature type="transmembrane region" description="Helical" evidence="6">
    <location>
        <begin position="308"/>
        <end position="326"/>
    </location>
</feature>
<accession>A0A381XFG7</accession>
<dbReference type="Pfam" id="PF02653">
    <property type="entry name" value="BPD_transp_2"/>
    <property type="match status" value="1"/>
</dbReference>
<name>A0A381XFG7_9ZZZZ</name>
<keyword evidence="2" id="KW-1003">Cell membrane</keyword>
<keyword evidence="5 6" id="KW-0472">Membrane</keyword>
<evidence type="ECO:0008006" key="8">
    <source>
        <dbReference type="Google" id="ProtNLM"/>
    </source>
</evidence>
<dbReference type="PANTHER" id="PTHR47089:SF1">
    <property type="entry name" value="GUANOSINE ABC TRANSPORTER PERMEASE PROTEIN NUPP"/>
    <property type="match status" value="1"/>
</dbReference>
<keyword evidence="3 6" id="KW-0812">Transmembrane</keyword>
<dbReference type="PANTHER" id="PTHR47089">
    <property type="entry name" value="ABC TRANSPORTER, PERMEASE PROTEIN"/>
    <property type="match status" value="1"/>
</dbReference>
<dbReference type="CDD" id="cd06580">
    <property type="entry name" value="TM_PBP1_transp_TpRbsC_like"/>
    <property type="match status" value="1"/>
</dbReference>
<dbReference type="GO" id="GO:0022857">
    <property type="term" value="F:transmembrane transporter activity"/>
    <property type="evidence" value="ECO:0007669"/>
    <property type="project" value="InterPro"/>
</dbReference>
<feature type="transmembrane region" description="Helical" evidence="6">
    <location>
        <begin position="40"/>
        <end position="60"/>
    </location>
</feature>
<sequence length="352" mass="37278">MAIILALLFGSLLFLPFGVDPFKAYSTMVELGFGTLRGIGYTLIKATPLIFVGLGTIFAWRSGFFYLGFEGTILIGAAAAVWIALLTDPEGAIGPLPRLLFLLLVFLVSFVAGGIWAGIVGVMRGKFGGNEVILSLMMNFVALFLVNYLVSGPLRAPGDLPQTPRIPQATILDFIIPGTRAHSGILLALFAAIVVWFVLRKTTIGYKQIVAGLSPSAAWYGGINVGNRVILAAFIGGGLGALAGMVEVLGVHFRLLDGLGEGTGFVGIVAALLGKLHSIGVVIASILYAGMEVGADVMQRRAGVPSSVIFVIQSLIVLFILASDILRYYRINLSKLFGNDRGKKTLEVDSST</sequence>
<organism evidence="7">
    <name type="scientific">marine metagenome</name>
    <dbReference type="NCBI Taxonomy" id="408172"/>
    <lineage>
        <taxon>unclassified sequences</taxon>
        <taxon>metagenomes</taxon>
        <taxon>ecological metagenomes</taxon>
    </lineage>
</organism>
<gene>
    <name evidence="7" type="ORF">METZ01_LOCUS116194</name>
</gene>
<protein>
    <recommendedName>
        <fullName evidence="8">ABC transporter permease</fullName>
    </recommendedName>
</protein>
<dbReference type="InterPro" id="IPR001851">
    <property type="entry name" value="ABC_transp_permease"/>
</dbReference>
<evidence type="ECO:0000313" key="7">
    <source>
        <dbReference type="EMBL" id="SVA63340.1"/>
    </source>
</evidence>
<feature type="transmembrane region" description="Helical" evidence="6">
    <location>
        <begin position="132"/>
        <end position="150"/>
    </location>
</feature>
<evidence type="ECO:0000256" key="4">
    <source>
        <dbReference type="ARBA" id="ARBA00022989"/>
    </source>
</evidence>
<evidence type="ECO:0000256" key="1">
    <source>
        <dbReference type="ARBA" id="ARBA00004651"/>
    </source>
</evidence>
<dbReference type="GO" id="GO:0005886">
    <property type="term" value="C:plasma membrane"/>
    <property type="evidence" value="ECO:0007669"/>
    <property type="project" value="UniProtKB-SubCell"/>
</dbReference>
<feature type="transmembrane region" description="Helical" evidence="6">
    <location>
        <begin position="99"/>
        <end position="120"/>
    </location>
</feature>
<feature type="transmembrane region" description="Helical" evidence="6">
    <location>
        <begin position="181"/>
        <end position="199"/>
    </location>
</feature>
<evidence type="ECO:0000256" key="5">
    <source>
        <dbReference type="ARBA" id="ARBA00023136"/>
    </source>
</evidence>
<dbReference type="AlphaFoldDB" id="A0A381XFG7"/>
<proteinExistence type="predicted"/>
<feature type="transmembrane region" description="Helical" evidence="6">
    <location>
        <begin position="229"/>
        <end position="253"/>
    </location>
</feature>